<organism evidence="6 7">
    <name type="scientific">Quisquiliibacterium transsilvanicum</name>
    <dbReference type="NCBI Taxonomy" id="1549638"/>
    <lineage>
        <taxon>Bacteria</taxon>
        <taxon>Pseudomonadati</taxon>
        <taxon>Pseudomonadota</taxon>
        <taxon>Betaproteobacteria</taxon>
        <taxon>Burkholderiales</taxon>
        <taxon>Burkholderiaceae</taxon>
        <taxon>Quisquiliibacterium</taxon>
    </lineage>
</organism>
<dbReference type="InterPro" id="IPR002372">
    <property type="entry name" value="PQQ_rpt_dom"/>
</dbReference>
<keyword evidence="2 4" id="KW-0472">Membrane</keyword>
<dbReference type="Proteomes" id="UP000532440">
    <property type="component" value="Unassembled WGS sequence"/>
</dbReference>
<dbReference type="HAMAP" id="MF_00923">
    <property type="entry name" value="OM_assembly_BamB"/>
    <property type="match status" value="1"/>
</dbReference>
<dbReference type="InterPro" id="IPR018391">
    <property type="entry name" value="PQQ_b-propeller_rpt"/>
</dbReference>
<name>A0A7W8M7P0_9BURK</name>
<evidence type="ECO:0000256" key="2">
    <source>
        <dbReference type="ARBA" id="ARBA00023136"/>
    </source>
</evidence>
<evidence type="ECO:0000313" key="6">
    <source>
        <dbReference type="EMBL" id="MBB5270164.1"/>
    </source>
</evidence>
<keyword evidence="4" id="KW-0449">Lipoprotein</keyword>
<keyword evidence="7" id="KW-1185">Reference proteome</keyword>
<comment type="similarity">
    <text evidence="4">Belongs to the BamB family.</text>
</comment>
<accession>A0A7W8M7P0</accession>
<keyword evidence="3 4" id="KW-0998">Cell outer membrane</keyword>
<dbReference type="InterPro" id="IPR017687">
    <property type="entry name" value="BamB"/>
</dbReference>
<dbReference type="PROSITE" id="PS51257">
    <property type="entry name" value="PROKAR_LIPOPROTEIN"/>
    <property type="match status" value="1"/>
</dbReference>
<dbReference type="GO" id="GO:0051205">
    <property type="term" value="P:protein insertion into membrane"/>
    <property type="evidence" value="ECO:0007669"/>
    <property type="project" value="UniProtKB-UniRule"/>
</dbReference>
<evidence type="ECO:0000256" key="3">
    <source>
        <dbReference type="ARBA" id="ARBA00023237"/>
    </source>
</evidence>
<dbReference type="PANTHER" id="PTHR34512:SF30">
    <property type="entry name" value="OUTER MEMBRANE PROTEIN ASSEMBLY FACTOR BAMB"/>
    <property type="match status" value="1"/>
</dbReference>
<evidence type="ECO:0000256" key="4">
    <source>
        <dbReference type="HAMAP-Rule" id="MF_00923"/>
    </source>
</evidence>
<dbReference type="RefSeq" id="WP_183963344.1">
    <property type="nucleotide sequence ID" value="NZ_BAABEW010000003.1"/>
</dbReference>
<comment type="function">
    <text evidence="4">Part of the outer membrane protein assembly complex, which is involved in assembly and insertion of beta-barrel proteins into the outer membrane.</text>
</comment>
<keyword evidence="1 4" id="KW-0732">Signal</keyword>
<comment type="subunit">
    <text evidence="4">Part of the Bam complex.</text>
</comment>
<dbReference type="InterPro" id="IPR011047">
    <property type="entry name" value="Quinoprotein_ADH-like_sf"/>
</dbReference>
<keyword evidence="4" id="KW-0564">Palmitate</keyword>
<dbReference type="InterPro" id="IPR015943">
    <property type="entry name" value="WD40/YVTN_repeat-like_dom_sf"/>
</dbReference>
<comment type="caution">
    <text evidence="6">The sequence shown here is derived from an EMBL/GenBank/DDBJ whole genome shotgun (WGS) entry which is preliminary data.</text>
</comment>
<dbReference type="AlphaFoldDB" id="A0A7W8M7P0"/>
<gene>
    <name evidence="4" type="primary">bamB</name>
    <name evidence="6" type="ORF">HNQ70_000148</name>
</gene>
<dbReference type="SMART" id="SM00564">
    <property type="entry name" value="PQQ"/>
    <property type="match status" value="5"/>
</dbReference>
<reference evidence="6 7" key="1">
    <citation type="submission" date="2020-08" db="EMBL/GenBank/DDBJ databases">
        <title>Genomic Encyclopedia of Type Strains, Phase IV (KMG-IV): sequencing the most valuable type-strain genomes for metagenomic binning, comparative biology and taxonomic classification.</title>
        <authorList>
            <person name="Goeker M."/>
        </authorList>
    </citation>
    <scope>NUCLEOTIDE SEQUENCE [LARGE SCALE GENOMIC DNA]</scope>
    <source>
        <strain evidence="6 7">DSM 29781</strain>
    </source>
</reference>
<dbReference type="GO" id="GO:0043165">
    <property type="term" value="P:Gram-negative-bacterium-type cell outer membrane assembly"/>
    <property type="evidence" value="ECO:0007669"/>
    <property type="project" value="UniProtKB-UniRule"/>
</dbReference>
<dbReference type="Pfam" id="PF13360">
    <property type="entry name" value="PQQ_2"/>
    <property type="match status" value="1"/>
</dbReference>
<evidence type="ECO:0000313" key="7">
    <source>
        <dbReference type="Proteomes" id="UP000532440"/>
    </source>
</evidence>
<dbReference type="SUPFAM" id="SSF50998">
    <property type="entry name" value="Quinoprotein alcohol dehydrogenase-like"/>
    <property type="match status" value="1"/>
</dbReference>
<proteinExistence type="inferred from homology"/>
<dbReference type="PANTHER" id="PTHR34512">
    <property type="entry name" value="CELL SURFACE PROTEIN"/>
    <property type="match status" value="1"/>
</dbReference>
<dbReference type="Gene3D" id="2.130.10.10">
    <property type="entry name" value="YVTN repeat-like/Quinoprotein amine dehydrogenase"/>
    <property type="match status" value="1"/>
</dbReference>
<evidence type="ECO:0000259" key="5">
    <source>
        <dbReference type="Pfam" id="PF13360"/>
    </source>
</evidence>
<dbReference type="GO" id="GO:0009279">
    <property type="term" value="C:cell outer membrane"/>
    <property type="evidence" value="ECO:0007669"/>
    <property type="project" value="UniProtKB-SubCell"/>
</dbReference>
<dbReference type="EMBL" id="JACHGB010000001">
    <property type="protein sequence ID" value="MBB5270164.1"/>
    <property type="molecule type" value="Genomic_DNA"/>
</dbReference>
<dbReference type="NCBIfam" id="TIGR03300">
    <property type="entry name" value="assembly_YfgL"/>
    <property type="match status" value="1"/>
</dbReference>
<protein>
    <recommendedName>
        <fullName evidence="4">Outer membrane protein assembly factor BamB</fullName>
    </recommendedName>
</protein>
<feature type="domain" description="Pyrrolo-quinoline quinone repeat" evidence="5">
    <location>
        <begin position="93"/>
        <end position="322"/>
    </location>
</feature>
<sequence length="396" mass="40544">MNARRLAGAWQPGPVARRARRLLVLAGLAGLAGCGSFSFSIWPWSGGSAKIPDPPAVTAPVAASQAWIQRLGPAGPGFAPVFAAGSVFAASSNGTVARVDAASGRIVWRVEAGKRLSSGVGSDGDTTVVAARDGNLLAFDAQGRQRWSAQLGGEAVTVPAVGMGLVVVRSSDNRVSAFESDTGKRRWSFQRQNPTLVLRQTAGIAIAPDAVYVGMPGGRLVSLGIESGALRWEGSISQPRGATEIERIADVVGTPLLSGRDVCAATFQGRVGCFDAPSGRPGWSRDVSSSAGIDLDASLLAVVDDRDRIHAFSRSGASLWRQEGLSRRGLAAPLSLGPVLVVGDSLGLVHLVSRSDGAIAGRFPTDGSAIVSPAVAAGRIAALQTSAGALVGISID</sequence>
<comment type="subcellular location">
    <subcellularLocation>
        <location evidence="4">Cell outer membrane</location>
        <topology evidence="4">Lipid-anchor</topology>
    </subcellularLocation>
</comment>
<evidence type="ECO:0000256" key="1">
    <source>
        <dbReference type="ARBA" id="ARBA00022729"/>
    </source>
</evidence>